<dbReference type="Gene3D" id="2.102.10.10">
    <property type="entry name" value="Rieske [2Fe-2S] iron-sulphur domain"/>
    <property type="match status" value="1"/>
</dbReference>
<evidence type="ECO:0000256" key="3">
    <source>
        <dbReference type="ARBA" id="ARBA00023004"/>
    </source>
</evidence>
<evidence type="ECO:0000256" key="1">
    <source>
        <dbReference type="ARBA" id="ARBA00022714"/>
    </source>
</evidence>
<keyword evidence="2" id="KW-0479">Metal-binding</keyword>
<name>A0A0E9LWJ1_9BACT</name>
<feature type="domain" description="Rieske" evidence="5">
    <location>
        <begin position="32"/>
        <end position="128"/>
    </location>
</feature>
<sequence>MIFAFGCKKDEHPVPNYRFTAYVDLMLPDYNKQVFKVSSDRFGNRVGVAGVIVYRMATDEYYVFERYCPHDQKLTCVVDVTPGNTTASCPCCESEFLIAVPDGDVIDGPSVYSLKSYRTRMDGNYLVIYN</sequence>
<dbReference type="InterPro" id="IPR017941">
    <property type="entry name" value="Rieske_2Fe-2S"/>
</dbReference>
<keyword evidence="3" id="KW-0408">Iron</keyword>
<dbReference type="EMBL" id="BAZW01000007">
    <property type="protein sequence ID" value="GAO29245.1"/>
    <property type="molecule type" value="Genomic_DNA"/>
</dbReference>
<dbReference type="Pfam" id="PF00355">
    <property type="entry name" value="Rieske"/>
    <property type="match status" value="1"/>
</dbReference>
<evidence type="ECO:0000256" key="2">
    <source>
        <dbReference type="ARBA" id="ARBA00022723"/>
    </source>
</evidence>
<evidence type="ECO:0000256" key="4">
    <source>
        <dbReference type="ARBA" id="ARBA00023014"/>
    </source>
</evidence>
<evidence type="ECO:0000313" key="7">
    <source>
        <dbReference type="Proteomes" id="UP000032900"/>
    </source>
</evidence>
<accession>A0A0E9LWJ1</accession>
<gene>
    <name evidence="6" type="ORF">JCM15548_11413</name>
</gene>
<keyword evidence="7" id="KW-1185">Reference proteome</keyword>
<comment type="caution">
    <text evidence="6">The sequence shown here is derived from an EMBL/GenBank/DDBJ whole genome shotgun (WGS) entry which is preliminary data.</text>
</comment>
<keyword evidence="4" id="KW-0411">Iron-sulfur</keyword>
<dbReference type="AlphaFoldDB" id="A0A0E9LWJ1"/>
<dbReference type="Proteomes" id="UP000032900">
    <property type="component" value="Unassembled WGS sequence"/>
</dbReference>
<organism evidence="6 7">
    <name type="scientific">Geofilum rubicundum JCM 15548</name>
    <dbReference type="NCBI Taxonomy" id="1236989"/>
    <lineage>
        <taxon>Bacteria</taxon>
        <taxon>Pseudomonadati</taxon>
        <taxon>Bacteroidota</taxon>
        <taxon>Bacteroidia</taxon>
        <taxon>Marinilabiliales</taxon>
        <taxon>Marinilabiliaceae</taxon>
        <taxon>Geofilum</taxon>
    </lineage>
</organism>
<proteinExistence type="predicted"/>
<dbReference type="SUPFAM" id="SSF50022">
    <property type="entry name" value="ISP domain"/>
    <property type="match status" value="1"/>
</dbReference>
<evidence type="ECO:0000259" key="5">
    <source>
        <dbReference type="PROSITE" id="PS51296"/>
    </source>
</evidence>
<dbReference type="GO" id="GO:0046872">
    <property type="term" value="F:metal ion binding"/>
    <property type="evidence" value="ECO:0007669"/>
    <property type="project" value="UniProtKB-KW"/>
</dbReference>
<dbReference type="InterPro" id="IPR036922">
    <property type="entry name" value="Rieske_2Fe-2S_sf"/>
</dbReference>
<protein>
    <recommendedName>
        <fullName evidence="5">Rieske domain-containing protein</fullName>
    </recommendedName>
</protein>
<dbReference type="PROSITE" id="PS51296">
    <property type="entry name" value="RIESKE"/>
    <property type="match status" value="1"/>
</dbReference>
<dbReference type="GO" id="GO:0051537">
    <property type="term" value="F:2 iron, 2 sulfur cluster binding"/>
    <property type="evidence" value="ECO:0007669"/>
    <property type="project" value="UniProtKB-KW"/>
</dbReference>
<dbReference type="STRING" id="1236989.JCM15548_11413"/>
<keyword evidence="1" id="KW-0001">2Fe-2S</keyword>
<reference evidence="6 7" key="1">
    <citation type="journal article" date="2015" name="Microbes Environ.">
        <title>Distribution and evolution of nitrogen fixation genes in the phylum bacteroidetes.</title>
        <authorList>
            <person name="Inoue J."/>
            <person name="Oshima K."/>
            <person name="Suda W."/>
            <person name="Sakamoto M."/>
            <person name="Iino T."/>
            <person name="Noda S."/>
            <person name="Hongoh Y."/>
            <person name="Hattori M."/>
            <person name="Ohkuma M."/>
        </authorList>
    </citation>
    <scope>NUCLEOTIDE SEQUENCE [LARGE SCALE GENOMIC DNA]</scope>
    <source>
        <strain evidence="6">JCM 15548</strain>
    </source>
</reference>
<evidence type="ECO:0000313" key="6">
    <source>
        <dbReference type="EMBL" id="GAO29245.1"/>
    </source>
</evidence>